<dbReference type="EMBL" id="JAGFBR010000008">
    <property type="protein sequence ID" value="KAH0463145.1"/>
    <property type="molecule type" value="Genomic_DNA"/>
</dbReference>
<sequence>MGIPFSILHSFHLLRRYSQLSTLGRCRRRNLTPADLSPWDAIKNPHSTISQGCDVEIESATELYSLFYSNSRLNLQHNNIMLYGVMAPGT</sequence>
<organism evidence="1 2">
    <name type="scientific">Dendrobium chrysotoxum</name>
    <name type="common">Orchid</name>
    <dbReference type="NCBI Taxonomy" id="161865"/>
    <lineage>
        <taxon>Eukaryota</taxon>
        <taxon>Viridiplantae</taxon>
        <taxon>Streptophyta</taxon>
        <taxon>Embryophyta</taxon>
        <taxon>Tracheophyta</taxon>
        <taxon>Spermatophyta</taxon>
        <taxon>Magnoliopsida</taxon>
        <taxon>Liliopsida</taxon>
        <taxon>Asparagales</taxon>
        <taxon>Orchidaceae</taxon>
        <taxon>Epidendroideae</taxon>
        <taxon>Malaxideae</taxon>
        <taxon>Dendrobiinae</taxon>
        <taxon>Dendrobium</taxon>
    </lineage>
</organism>
<evidence type="ECO:0000313" key="1">
    <source>
        <dbReference type="EMBL" id="KAH0463145.1"/>
    </source>
</evidence>
<protein>
    <submittedName>
        <fullName evidence="1">Uncharacterized protein</fullName>
    </submittedName>
</protein>
<comment type="caution">
    <text evidence="1">The sequence shown here is derived from an EMBL/GenBank/DDBJ whole genome shotgun (WGS) entry which is preliminary data.</text>
</comment>
<dbReference type="AlphaFoldDB" id="A0AAV7H6J4"/>
<keyword evidence="2" id="KW-1185">Reference proteome</keyword>
<evidence type="ECO:0000313" key="2">
    <source>
        <dbReference type="Proteomes" id="UP000775213"/>
    </source>
</evidence>
<reference evidence="1 2" key="1">
    <citation type="journal article" date="2021" name="Hortic Res">
        <title>Chromosome-scale assembly of the Dendrobium chrysotoxum genome enhances the understanding of orchid evolution.</title>
        <authorList>
            <person name="Zhang Y."/>
            <person name="Zhang G.Q."/>
            <person name="Zhang D."/>
            <person name="Liu X.D."/>
            <person name="Xu X.Y."/>
            <person name="Sun W.H."/>
            <person name="Yu X."/>
            <person name="Zhu X."/>
            <person name="Wang Z.W."/>
            <person name="Zhao X."/>
            <person name="Zhong W.Y."/>
            <person name="Chen H."/>
            <person name="Yin W.L."/>
            <person name="Huang T."/>
            <person name="Niu S.C."/>
            <person name="Liu Z.J."/>
        </authorList>
    </citation>
    <scope>NUCLEOTIDE SEQUENCE [LARGE SCALE GENOMIC DNA]</scope>
    <source>
        <strain evidence="1">Lindl</strain>
    </source>
</reference>
<accession>A0AAV7H6J4</accession>
<name>A0AAV7H6J4_DENCH</name>
<dbReference type="Proteomes" id="UP000775213">
    <property type="component" value="Unassembled WGS sequence"/>
</dbReference>
<proteinExistence type="predicted"/>
<gene>
    <name evidence="1" type="ORF">IEQ34_007727</name>
</gene>